<comment type="similarity">
    <text evidence="3">Belongs to the HAD-like hydrolase superfamily. SerB family.</text>
</comment>
<proteinExistence type="inferred from homology"/>
<evidence type="ECO:0000256" key="6">
    <source>
        <dbReference type="ARBA" id="ARBA00022605"/>
    </source>
</evidence>
<dbReference type="InterPro" id="IPR004469">
    <property type="entry name" value="PSP"/>
</dbReference>
<dbReference type="Gene3D" id="3.40.50.1000">
    <property type="entry name" value="HAD superfamily/HAD-like"/>
    <property type="match status" value="1"/>
</dbReference>
<keyword evidence="7" id="KW-0479">Metal-binding</keyword>
<feature type="active site" description="Proton donor" evidence="14">
    <location>
        <position position="88"/>
    </location>
</feature>
<gene>
    <name evidence="15" type="primary">serB</name>
    <name evidence="15" type="ORF">LAX5112_01615</name>
</gene>
<dbReference type="SFLD" id="SFLDS00003">
    <property type="entry name" value="Haloacid_Dehalogenase"/>
    <property type="match status" value="1"/>
</dbReference>
<reference evidence="16" key="1">
    <citation type="submission" date="2015-07" db="EMBL/GenBank/DDBJ databases">
        <authorList>
            <person name="Rodrigo-Torres Lidia"/>
            <person name="Arahal R.David."/>
        </authorList>
    </citation>
    <scope>NUCLEOTIDE SEQUENCE [LARGE SCALE GENOMIC DNA]</scope>
    <source>
        <strain evidence="16">CECT 5112</strain>
    </source>
</reference>
<comment type="cofactor">
    <cofactor evidence="1">
        <name>Mg(2+)</name>
        <dbReference type="ChEBI" id="CHEBI:18420"/>
    </cofactor>
</comment>
<name>A0A0M7A2U7_9HYPH</name>
<dbReference type="NCBIfam" id="TIGR00338">
    <property type="entry name" value="serB"/>
    <property type="match status" value="1"/>
</dbReference>
<comment type="pathway">
    <text evidence="2">Amino-acid biosynthesis; L-serine biosynthesis; L-serine from 3-phospho-D-glycerate: step 3/3.</text>
</comment>
<dbReference type="SFLD" id="SFLDG01137">
    <property type="entry name" value="C1.6.1:_Phosphoserine_Phosphat"/>
    <property type="match status" value="1"/>
</dbReference>
<evidence type="ECO:0000256" key="2">
    <source>
        <dbReference type="ARBA" id="ARBA00005135"/>
    </source>
</evidence>
<dbReference type="STRING" id="388408.LAX5112_01615"/>
<evidence type="ECO:0000256" key="5">
    <source>
        <dbReference type="ARBA" id="ARBA00015196"/>
    </source>
</evidence>
<keyword evidence="9" id="KW-0460">Magnesium</keyword>
<dbReference type="SFLD" id="SFLDG01136">
    <property type="entry name" value="C1.6:_Phosphoserine_Phosphatas"/>
    <property type="match status" value="1"/>
</dbReference>
<evidence type="ECO:0000256" key="12">
    <source>
        <dbReference type="ARBA" id="ARBA00048138"/>
    </source>
</evidence>
<evidence type="ECO:0000256" key="11">
    <source>
        <dbReference type="ARBA" id="ARBA00031693"/>
    </source>
</evidence>
<dbReference type="AlphaFoldDB" id="A0A0M7A2U7"/>
<dbReference type="EC" id="3.1.3.3" evidence="4"/>
<evidence type="ECO:0000256" key="14">
    <source>
        <dbReference type="PIRSR" id="PIRSR604469-1"/>
    </source>
</evidence>
<dbReference type="GO" id="GO:0000287">
    <property type="term" value="F:magnesium ion binding"/>
    <property type="evidence" value="ECO:0007669"/>
    <property type="project" value="TreeGrafter"/>
</dbReference>
<evidence type="ECO:0000256" key="8">
    <source>
        <dbReference type="ARBA" id="ARBA00022801"/>
    </source>
</evidence>
<dbReference type="Proteomes" id="UP000053235">
    <property type="component" value="Unassembled WGS sequence"/>
</dbReference>
<keyword evidence="8 15" id="KW-0378">Hydrolase</keyword>
<dbReference type="InterPro" id="IPR036412">
    <property type="entry name" value="HAD-like_sf"/>
</dbReference>
<evidence type="ECO:0000256" key="1">
    <source>
        <dbReference type="ARBA" id="ARBA00001946"/>
    </source>
</evidence>
<dbReference type="InterPro" id="IPR023214">
    <property type="entry name" value="HAD_sf"/>
</dbReference>
<dbReference type="GO" id="GO:0036424">
    <property type="term" value="F:L-phosphoserine phosphatase activity"/>
    <property type="evidence" value="ECO:0007669"/>
    <property type="project" value="InterPro"/>
</dbReference>
<accession>A0A0M7A2U7</accession>
<dbReference type="InterPro" id="IPR050582">
    <property type="entry name" value="HAD-like_SerB"/>
</dbReference>
<dbReference type="NCBIfam" id="TIGR01488">
    <property type="entry name" value="HAD-SF-IB"/>
    <property type="match status" value="1"/>
</dbReference>
<evidence type="ECO:0000256" key="4">
    <source>
        <dbReference type="ARBA" id="ARBA00012640"/>
    </source>
</evidence>
<dbReference type="GO" id="GO:0005737">
    <property type="term" value="C:cytoplasm"/>
    <property type="evidence" value="ECO:0007669"/>
    <property type="project" value="TreeGrafter"/>
</dbReference>
<evidence type="ECO:0000313" key="16">
    <source>
        <dbReference type="Proteomes" id="UP000053235"/>
    </source>
</evidence>
<keyword evidence="6" id="KW-0028">Amino-acid biosynthesis</keyword>
<feature type="active site" description="Nucleophile" evidence="14">
    <location>
        <position position="86"/>
    </location>
</feature>
<dbReference type="GO" id="GO:0006564">
    <property type="term" value="P:L-serine biosynthetic process"/>
    <property type="evidence" value="ECO:0007669"/>
    <property type="project" value="UniProtKB-KW"/>
</dbReference>
<evidence type="ECO:0000256" key="3">
    <source>
        <dbReference type="ARBA" id="ARBA00009184"/>
    </source>
</evidence>
<evidence type="ECO:0000256" key="9">
    <source>
        <dbReference type="ARBA" id="ARBA00022842"/>
    </source>
</evidence>
<dbReference type="PANTHER" id="PTHR43344:SF2">
    <property type="entry name" value="PHOSPHOSERINE PHOSPHATASE"/>
    <property type="match status" value="1"/>
</dbReference>
<evidence type="ECO:0000313" key="15">
    <source>
        <dbReference type="EMBL" id="CTQ68044.1"/>
    </source>
</evidence>
<evidence type="ECO:0000256" key="10">
    <source>
        <dbReference type="ARBA" id="ARBA00023299"/>
    </source>
</evidence>
<dbReference type="EMBL" id="CXWD01000005">
    <property type="protein sequence ID" value="CTQ68044.1"/>
    <property type="molecule type" value="Genomic_DNA"/>
</dbReference>
<dbReference type="UniPathway" id="UPA00135">
    <property type="reaction ID" value="UER00198"/>
</dbReference>
<keyword evidence="16" id="KW-1185">Reference proteome</keyword>
<comment type="catalytic activity">
    <reaction evidence="12">
        <text>O-phospho-L-serine + H2O = L-serine + phosphate</text>
        <dbReference type="Rhea" id="RHEA:21208"/>
        <dbReference type="ChEBI" id="CHEBI:15377"/>
        <dbReference type="ChEBI" id="CHEBI:33384"/>
        <dbReference type="ChEBI" id="CHEBI:43474"/>
        <dbReference type="ChEBI" id="CHEBI:57524"/>
        <dbReference type="EC" id="3.1.3.3"/>
    </reaction>
</comment>
<comment type="catalytic activity">
    <reaction evidence="13">
        <text>O-phospho-D-serine + H2O = D-serine + phosphate</text>
        <dbReference type="Rhea" id="RHEA:24873"/>
        <dbReference type="ChEBI" id="CHEBI:15377"/>
        <dbReference type="ChEBI" id="CHEBI:35247"/>
        <dbReference type="ChEBI" id="CHEBI:43474"/>
        <dbReference type="ChEBI" id="CHEBI:58680"/>
        <dbReference type="EC" id="3.1.3.3"/>
    </reaction>
</comment>
<evidence type="ECO:0000256" key="13">
    <source>
        <dbReference type="ARBA" id="ARBA00048523"/>
    </source>
</evidence>
<dbReference type="SFLD" id="SFLDF00029">
    <property type="entry name" value="phosphoserine_phosphatase"/>
    <property type="match status" value="1"/>
</dbReference>
<organism evidence="15 16">
    <name type="scientific">Roseibium alexandrii</name>
    <dbReference type="NCBI Taxonomy" id="388408"/>
    <lineage>
        <taxon>Bacteria</taxon>
        <taxon>Pseudomonadati</taxon>
        <taxon>Pseudomonadota</taxon>
        <taxon>Alphaproteobacteria</taxon>
        <taxon>Hyphomicrobiales</taxon>
        <taxon>Stappiaceae</taxon>
        <taxon>Roseibium</taxon>
    </lineage>
</organism>
<dbReference type="SUPFAM" id="SSF56784">
    <property type="entry name" value="HAD-like"/>
    <property type="match status" value="1"/>
</dbReference>
<protein>
    <recommendedName>
        <fullName evidence="5">Phosphoserine phosphatase</fullName>
        <ecNumber evidence="4">3.1.3.3</ecNumber>
    </recommendedName>
    <alternativeName>
        <fullName evidence="11">O-phosphoserine phosphohydrolase</fullName>
    </alternativeName>
</protein>
<sequence length="296" mass="31289">MSLVATLVSKPTAPAVGGDLAQRAAEALKSDTPPTTLNPGVAADIFFDGVDARAADTKLREIIAAAPVDVFVQPVKSRKKKLLIADMDSTMIRQECIDELAAELGLKEKISEITERAMRGEIDFEPALRERVGLLKGLPLSAIDSVLSNRITLMPGGRTLVQTMKANGAYCALVSGGFTHFTGTIAAMIGFDENQANILLADDGKLSGLVAEPILGRDAKRDRLEALVADKGLSFDDTIAVGDGANDLAMIERAGAGVAYRAKPAVAAAADFRIDHGDLTALLYFQGYADQDFVLS</sequence>
<keyword evidence="10" id="KW-0718">Serine biosynthesis</keyword>
<evidence type="ECO:0000256" key="7">
    <source>
        <dbReference type="ARBA" id="ARBA00022723"/>
    </source>
</evidence>
<dbReference type="OrthoDB" id="9792539at2"/>
<dbReference type="RefSeq" id="WP_055671393.1">
    <property type="nucleotide sequence ID" value="NZ_CXWD01000005.1"/>
</dbReference>
<dbReference type="CDD" id="cd07500">
    <property type="entry name" value="HAD_PSP"/>
    <property type="match status" value="1"/>
</dbReference>
<dbReference type="Pfam" id="PF12710">
    <property type="entry name" value="HAD"/>
    <property type="match status" value="1"/>
</dbReference>
<dbReference type="PANTHER" id="PTHR43344">
    <property type="entry name" value="PHOSPHOSERINE PHOSPHATASE"/>
    <property type="match status" value="1"/>
</dbReference>